<comment type="caution">
    <text evidence="3">The sequence shown here is derived from an EMBL/GenBank/DDBJ whole genome shotgun (WGS) entry which is preliminary data.</text>
</comment>
<name>A0A6L2NJY3_TANCI</name>
<evidence type="ECO:0000256" key="2">
    <source>
        <dbReference type="SAM" id="MobiDB-lite"/>
    </source>
</evidence>
<keyword evidence="1" id="KW-0175">Coiled coil</keyword>
<dbReference type="AlphaFoldDB" id="A0A6L2NJY3"/>
<reference evidence="3" key="1">
    <citation type="journal article" date="2019" name="Sci. Rep.">
        <title>Draft genome of Tanacetum cinerariifolium, the natural source of mosquito coil.</title>
        <authorList>
            <person name="Yamashiro T."/>
            <person name="Shiraishi A."/>
            <person name="Satake H."/>
            <person name="Nakayama K."/>
        </authorList>
    </citation>
    <scope>NUCLEOTIDE SEQUENCE</scope>
</reference>
<sequence length="271" mass="30402">MHVNVQFLQQLQPEWSSIPSEDPYKEAAQQLLEQALRSSKYVPDPIELEDHVPLHILEHLEDLVPAEDEAPIEACIPEMRAAVPSTYHSLLPSGTPQLLPIPLPVPSTSRRAEIPKTDTPPQKRLLLTAPRPGSEVGESFAAAARQLGPTMACSVDCSFVDTIEIRESLEFYSRHHDAQKDRAAMRAEIEVLGRERLAYEQESIQNREALARSEAYSKALEARVAVLETQARRHEWQRQTTDDFAIQHIMRTQALEAGARIDTLEDTSSSS</sequence>
<protein>
    <submittedName>
        <fullName evidence="3">Uncharacterized protein</fullName>
    </submittedName>
</protein>
<evidence type="ECO:0000313" key="3">
    <source>
        <dbReference type="EMBL" id="GEU86538.1"/>
    </source>
</evidence>
<accession>A0A6L2NJY3</accession>
<feature type="region of interest" description="Disordered" evidence="2">
    <location>
        <begin position="106"/>
        <end position="128"/>
    </location>
</feature>
<proteinExistence type="predicted"/>
<gene>
    <name evidence="3" type="ORF">Tci_058516</name>
</gene>
<dbReference type="EMBL" id="BKCJ010009346">
    <property type="protein sequence ID" value="GEU86538.1"/>
    <property type="molecule type" value="Genomic_DNA"/>
</dbReference>
<evidence type="ECO:0000256" key="1">
    <source>
        <dbReference type="SAM" id="Coils"/>
    </source>
</evidence>
<feature type="coiled-coil region" evidence="1">
    <location>
        <begin position="182"/>
        <end position="237"/>
    </location>
</feature>
<organism evidence="3">
    <name type="scientific">Tanacetum cinerariifolium</name>
    <name type="common">Dalmatian daisy</name>
    <name type="synonym">Chrysanthemum cinerariifolium</name>
    <dbReference type="NCBI Taxonomy" id="118510"/>
    <lineage>
        <taxon>Eukaryota</taxon>
        <taxon>Viridiplantae</taxon>
        <taxon>Streptophyta</taxon>
        <taxon>Embryophyta</taxon>
        <taxon>Tracheophyta</taxon>
        <taxon>Spermatophyta</taxon>
        <taxon>Magnoliopsida</taxon>
        <taxon>eudicotyledons</taxon>
        <taxon>Gunneridae</taxon>
        <taxon>Pentapetalae</taxon>
        <taxon>asterids</taxon>
        <taxon>campanulids</taxon>
        <taxon>Asterales</taxon>
        <taxon>Asteraceae</taxon>
        <taxon>Asteroideae</taxon>
        <taxon>Anthemideae</taxon>
        <taxon>Anthemidinae</taxon>
        <taxon>Tanacetum</taxon>
    </lineage>
</organism>